<keyword evidence="2" id="KW-1185">Reference proteome</keyword>
<comment type="caution">
    <text evidence="1">The sequence shown here is derived from an EMBL/GenBank/DDBJ whole genome shotgun (WGS) entry which is preliminary data.</text>
</comment>
<dbReference type="Proteomes" id="UP000585474">
    <property type="component" value="Unassembled WGS sequence"/>
</dbReference>
<reference evidence="1 2" key="1">
    <citation type="submission" date="2019-07" db="EMBL/GenBank/DDBJ databases">
        <title>De Novo Assembly of kiwifruit Actinidia rufa.</title>
        <authorList>
            <person name="Sugita-Konishi S."/>
            <person name="Sato K."/>
            <person name="Mori E."/>
            <person name="Abe Y."/>
            <person name="Kisaki G."/>
            <person name="Hamano K."/>
            <person name="Suezawa K."/>
            <person name="Otani M."/>
            <person name="Fukuda T."/>
            <person name="Manabe T."/>
            <person name="Gomi K."/>
            <person name="Tabuchi M."/>
            <person name="Akimitsu K."/>
            <person name="Kataoka I."/>
        </authorList>
    </citation>
    <scope>NUCLEOTIDE SEQUENCE [LARGE SCALE GENOMIC DNA]</scope>
    <source>
        <strain evidence="2">cv. Fuchu</strain>
    </source>
</reference>
<dbReference type="GO" id="GO:0016787">
    <property type="term" value="F:hydrolase activity"/>
    <property type="evidence" value="ECO:0007669"/>
    <property type="project" value="UniProtKB-KW"/>
</dbReference>
<keyword evidence="1" id="KW-0378">Hydrolase</keyword>
<gene>
    <name evidence="1" type="ORF">Acr_11g0016150</name>
</gene>
<protein>
    <submittedName>
        <fullName evidence="1">P-loop containing nucleoside triphosphate hydrolases superfamily protein</fullName>
    </submittedName>
</protein>
<evidence type="ECO:0000313" key="2">
    <source>
        <dbReference type="Proteomes" id="UP000585474"/>
    </source>
</evidence>
<dbReference type="EMBL" id="BJWL01000011">
    <property type="protein sequence ID" value="GFY97309.1"/>
    <property type="molecule type" value="Genomic_DNA"/>
</dbReference>
<proteinExistence type="predicted"/>
<accession>A0A7J0FGJ4</accession>
<evidence type="ECO:0000313" key="1">
    <source>
        <dbReference type="EMBL" id="GFY97309.1"/>
    </source>
</evidence>
<sequence>MAKKGITRRELLDRWRGIEDDDDDDDDHDHNVTASDPPNRHRLRQLKEEWFSDAFNYLVYLPKDNHIWCSSWDLMGPLLETFYNYFKDERLDSPLKLLWKRISEEMRRCTQCICQHHQAQEMYGSQYELSSIGPLLDVLQSLDEERVTQHLKEMNSRLLRGEYDPVHDNPDVISVMFECQFPVFGGGPWAHDTDNQKALIRCSGLHSRSDFMVKDVRGVGQHEGQGGSVTYHNLLHEVLMFPILLDDQSLVAEFQIFIEAIDNSHELTLAGHQQYPGIYALLFLKRRRARSIGLRLAGNMGKLRLGKSSGME</sequence>
<organism evidence="1 2">
    <name type="scientific">Actinidia rufa</name>
    <dbReference type="NCBI Taxonomy" id="165716"/>
    <lineage>
        <taxon>Eukaryota</taxon>
        <taxon>Viridiplantae</taxon>
        <taxon>Streptophyta</taxon>
        <taxon>Embryophyta</taxon>
        <taxon>Tracheophyta</taxon>
        <taxon>Spermatophyta</taxon>
        <taxon>Magnoliopsida</taxon>
        <taxon>eudicotyledons</taxon>
        <taxon>Gunneridae</taxon>
        <taxon>Pentapetalae</taxon>
        <taxon>asterids</taxon>
        <taxon>Ericales</taxon>
        <taxon>Actinidiaceae</taxon>
        <taxon>Actinidia</taxon>
    </lineage>
</organism>
<dbReference type="AlphaFoldDB" id="A0A7J0FGJ4"/>
<dbReference type="OrthoDB" id="6513042at2759"/>
<name>A0A7J0FGJ4_9ERIC</name>